<evidence type="ECO:0000259" key="4">
    <source>
        <dbReference type="Pfam" id="PF20789"/>
    </source>
</evidence>
<dbReference type="GO" id="GO:0047617">
    <property type="term" value="F:fatty acyl-CoA hydrolase activity"/>
    <property type="evidence" value="ECO:0007669"/>
    <property type="project" value="InterPro"/>
</dbReference>
<keyword evidence="2" id="KW-0378">Hydrolase</keyword>
<dbReference type="InterPro" id="IPR049449">
    <property type="entry name" value="TesB_ACOT8-like_N"/>
</dbReference>
<comment type="similarity">
    <text evidence="1">Belongs to the C/M/P thioester hydrolase family.</text>
</comment>
<organism evidence="5 6">
    <name type="scientific">Alteromonas lipolytica</name>
    <dbReference type="NCBI Taxonomy" id="1856405"/>
    <lineage>
        <taxon>Bacteria</taxon>
        <taxon>Pseudomonadati</taxon>
        <taxon>Pseudomonadota</taxon>
        <taxon>Gammaproteobacteria</taxon>
        <taxon>Alteromonadales</taxon>
        <taxon>Alteromonadaceae</taxon>
        <taxon>Alteromonas/Salinimonas group</taxon>
        <taxon>Alteromonas</taxon>
    </lineage>
</organism>
<dbReference type="AlphaFoldDB" id="A0A1E8FIJ8"/>
<dbReference type="GO" id="GO:0006637">
    <property type="term" value="P:acyl-CoA metabolic process"/>
    <property type="evidence" value="ECO:0007669"/>
    <property type="project" value="InterPro"/>
</dbReference>
<comment type="caution">
    <text evidence="5">The sequence shown here is derived from an EMBL/GenBank/DDBJ whole genome shotgun (WGS) entry which is preliminary data.</text>
</comment>
<dbReference type="GO" id="GO:0005829">
    <property type="term" value="C:cytosol"/>
    <property type="evidence" value="ECO:0007669"/>
    <property type="project" value="TreeGrafter"/>
</dbReference>
<dbReference type="Gene3D" id="2.40.160.210">
    <property type="entry name" value="Acyl-CoA thioesterase, double hotdog domain"/>
    <property type="match status" value="1"/>
</dbReference>
<dbReference type="PANTHER" id="PTHR11066:SF34">
    <property type="entry name" value="ACYL-COENZYME A THIOESTERASE 8"/>
    <property type="match status" value="1"/>
</dbReference>
<reference evidence="5 6" key="1">
    <citation type="submission" date="2016-09" db="EMBL/GenBank/DDBJ databases">
        <title>Alteromonas lipolytica, a new species isolated from sea water.</title>
        <authorList>
            <person name="Wu Y.-H."/>
            <person name="Cheng H."/>
            <person name="Xu X.-W."/>
        </authorList>
    </citation>
    <scope>NUCLEOTIDE SEQUENCE [LARGE SCALE GENOMIC DNA]</scope>
    <source>
        <strain evidence="5 6">JW12</strain>
    </source>
</reference>
<dbReference type="GO" id="GO:0009062">
    <property type="term" value="P:fatty acid catabolic process"/>
    <property type="evidence" value="ECO:0007669"/>
    <property type="project" value="TreeGrafter"/>
</dbReference>
<dbReference type="STRING" id="1856405.BFC17_10780"/>
<accession>A0A1E8FIJ8</accession>
<dbReference type="OrthoDB" id="7059210at2"/>
<dbReference type="RefSeq" id="WP_070175003.1">
    <property type="nucleotide sequence ID" value="NZ_BMJR01000008.1"/>
</dbReference>
<evidence type="ECO:0000256" key="2">
    <source>
        <dbReference type="ARBA" id="ARBA00022801"/>
    </source>
</evidence>
<dbReference type="InterPro" id="IPR042171">
    <property type="entry name" value="Acyl-CoA_hotdog"/>
</dbReference>
<dbReference type="EMBL" id="MJIC01000006">
    <property type="protein sequence ID" value="OFI35762.1"/>
    <property type="molecule type" value="Genomic_DNA"/>
</dbReference>
<keyword evidence="6" id="KW-1185">Reference proteome</keyword>
<evidence type="ECO:0000256" key="1">
    <source>
        <dbReference type="ARBA" id="ARBA00006538"/>
    </source>
</evidence>
<evidence type="ECO:0000259" key="3">
    <source>
        <dbReference type="Pfam" id="PF13622"/>
    </source>
</evidence>
<dbReference type="InterPro" id="IPR029069">
    <property type="entry name" value="HotDog_dom_sf"/>
</dbReference>
<protein>
    <submittedName>
        <fullName evidence="5">Acyl-CoA thioesterase II</fullName>
    </submittedName>
</protein>
<dbReference type="SUPFAM" id="SSF54637">
    <property type="entry name" value="Thioesterase/thiol ester dehydrase-isomerase"/>
    <property type="match status" value="2"/>
</dbReference>
<dbReference type="PANTHER" id="PTHR11066">
    <property type="entry name" value="ACYL-COA THIOESTERASE"/>
    <property type="match status" value="1"/>
</dbReference>
<dbReference type="Pfam" id="PF13622">
    <property type="entry name" value="4HBT_3"/>
    <property type="match status" value="1"/>
</dbReference>
<evidence type="ECO:0000313" key="5">
    <source>
        <dbReference type="EMBL" id="OFI35762.1"/>
    </source>
</evidence>
<feature type="domain" description="Acyl-CoA thioesterase-like C-terminal" evidence="4">
    <location>
        <begin position="139"/>
        <end position="270"/>
    </location>
</feature>
<name>A0A1E8FIJ8_9ALTE</name>
<feature type="domain" description="Acyl-CoA thioesterase-like N-terminal HotDog" evidence="3">
    <location>
        <begin position="28"/>
        <end position="113"/>
    </location>
</feature>
<dbReference type="Proteomes" id="UP000176037">
    <property type="component" value="Unassembled WGS sequence"/>
</dbReference>
<evidence type="ECO:0000313" key="6">
    <source>
        <dbReference type="Proteomes" id="UP000176037"/>
    </source>
</evidence>
<dbReference type="CDD" id="cd03445">
    <property type="entry name" value="Thioesterase_II_repeat2"/>
    <property type="match status" value="1"/>
</dbReference>
<dbReference type="Pfam" id="PF20789">
    <property type="entry name" value="4HBT_3C"/>
    <property type="match status" value="1"/>
</dbReference>
<dbReference type="InterPro" id="IPR049450">
    <property type="entry name" value="ACOT8-like_C"/>
</dbReference>
<sequence>MHIDKLLEHTAAAVKSGDNQWTFSHPGLPDTWGQGRTAFGGITAAMLHHALSLVVEEDRSLRAYHTNFVGPVSFDTPIELVVEKLRAGRNMTQFLAKLVQNGDVCVCIQACFGVNRESKISIDKLPSHSMAVPQKPNYIPQIPKLMPRFFRYYDLAVEQGQFPFSWSKHSHYHGWMRFKEPLENFNYSHLISLIDAWPPAILQQLKLPAPASTVSWDIEMVQPLNITSDNPWFGYQVDTRLANDGYAHTEATIWDDKERVVALSRQTIAVFG</sequence>
<dbReference type="InterPro" id="IPR003703">
    <property type="entry name" value="Acyl_CoA_thio"/>
</dbReference>
<gene>
    <name evidence="5" type="ORF">BFC17_10780</name>
</gene>
<proteinExistence type="inferred from homology"/>